<dbReference type="Proteomes" id="UP000468828">
    <property type="component" value="Unassembled WGS sequence"/>
</dbReference>
<sequence length="102" mass="10522">MAKKKQAEKEPGLYKLLGLGLAVPTGIMVKKLADLAWEKVRGYPPPKNPAAPGVGWGEALAWAAVSGVLVAAGRLVAARVATSLYEAITGELPPDMNADSAA</sequence>
<keyword evidence="1" id="KW-0812">Transmembrane</keyword>
<dbReference type="RefSeq" id="WP_163611430.1">
    <property type="nucleotide sequence ID" value="NZ_JAAGWB010000035.1"/>
</dbReference>
<evidence type="ECO:0000256" key="1">
    <source>
        <dbReference type="SAM" id="Phobius"/>
    </source>
</evidence>
<evidence type="ECO:0000313" key="4">
    <source>
        <dbReference type="Proteomes" id="UP000468828"/>
    </source>
</evidence>
<keyword evidence="1" id="KW-0472">Membrane</keyword>
<comment type="caution">
    <text evidence="3">The sequence shown here is derived from an EMBL/GenBank/DDBJ whole genome shotgun (WGS) entry which is preliminary data.</text>
</comment>
<dbReference type="Pfam" id="PF14019">
    <property type="entry name" value="DUF4235"/>
    <property type="match status" value="1"/>
</dbReference>
<accession>A0A6P0H7M4</accession>
<keyword evidence="4" id="KW-1185">Reference proteome</keyword>
<evidence type="ECO:0000313" key="3">
    <source>
        <dbReference type="EMBL" id="NEN51751.1"/>
    </source>
</evidence>
<feature type="transmembrane region" description="Helical" evidence="1">
    <location>
        <begin position="59"/>
        <end position="77"/>
    </location>
</feature>
<evidence type="ECO:0000313" key="5">
    <source>
        <dbReference type="Proteomes" id="UP000471152"/>
    </source>
</evidence>
<dbReference type="Proteomes" id="UP000471152">
    <property type="component" value="Unassembled WGS sequence"/>
</dbReference>
<gene>
    <name evidence="3" type="ORF">G3R41_12530</name>
    <name evidence="2" type="ORF">GCU67_11875</name>
</gene>
<dbReference type="EMBL" id="JAAGWB010000035">
    <property type="protein sequence ID" value="NEN51751.1"/>
    <property type="molecule type" value="Genomic_DNA"/>
</dbReference>
<dbReference type="InterPro" id="IPR025329">
    <property type="entry name" value="DUF4235"/>
</dbReference>
<protein>
    <submittedName>
        <fullName evidence="3">DUF4235 domain-containing protein</fullName>
    </submittedName>
</protein>
<dbReference type="AlphaFoldDB" id="A0A6P0H7M4"/>
<evidence type="ECO:0000313" key="2">
    <source>
        <dbReference type="EMBL" id="NEK94863.1"/>
    </source>
</evidence>
<dbReference type="EMBL" id="JAAGWH010000033">
    <property type="protein sequence ID" value="NEK94863.1"/>
    <property type="molecule type" value="Genomic_DNA"/>
</dbReference>
<reference evidence="2 4" key="1">
    <citation type="submission" date="2020-01" db="EMBL/GenBank/DDBJ databases">
        <title>the WGS Modestobacter muralis CPCC 204518.</title>
        <authorList>
            <person name="Jiang Z."/>
        </authorList>
    </citation>
    <scope>NUCLEOTIDE SEQUENCE [LARGE SCALE GENOMIC DNA]</scope>
    <source>
        <strain evidence="2 4">DSM 100205</strain>
    </source>
</reference>
<feature type="transmembrane region" description="Helical" evidence="1">
    <location>
        <begin position="12"/>
        <end position="29"/>
    </location>
</feature>
<organism evidence="3 5">
    <name type="scientific">Modestobacter muralis</name>
    <dbReference type="NCBI Taxonomy" id="1608614"/>
    <lineage>
        <taxon>Bacteria</taxon>
        <taxon>Bacillati</taxon>
        <taxon>Actinomycetota</taxon>
        <taxon>Actinomycetes</taxon>
        <taxon>Geodermatophilales</taxon>
        <taxon>Geodermatophilaceae</taxon>
        <taxon>Modestobacter</taxon>
    </lineage>
</organism>
<keyword evidence="1" id="KW-1133">Transmembrane helix</keyword>
<name>A0A6P0H7M4_9ACTN</name>
<reference evidence="3 5" key="2">
    <citation type="submission" date="2020-02" db="EMBL/GenBank/DDBJ databases">
        <title>The WGS of Modestobacter muralis DSM 100205.</title>
        <authorList>
            <person name="Jiang Z."/>
        </authorList>
    </citation>
    <scope>NUCLEOTIDE SEQUENCE [LARGE SCALE GENOMIC DNA]</scope>
    <source>
        <strain evidence="3 5">DSM 100205</strain>
    </source>
</reference>
<proteinExistence type="predicted"/>